<keyword evidence="4 5" id="KW-0472">Membrane</keyword>
<feature type="transmembrane region" description="Helical" evidence="5">
    <location>
        <begin position="260"/>
        <end position="281"/>
    </location>
</feature>
<dbReference type="InterPro" id="IPR005829">
    <property type="entry name" value="Sugar_transporter_CS"/>
</dbReference>
<feature type="transmembrane region" description="Helical" evidence="5">
    <location>
        <begin position="90"/>
        <end position="107"/>
    </location>
</feature>
<keyword evidence="3 5" id="KW-1133">Transmembrane helix</keyword>
<accession>A0ABY4W8W8</accession>
<proteinExistence type="predicted"/>
<dbReference type="SUPFAM" id="SSF103473">
    <property type="entry name" value="MFS general substrate transporter"/>
    <property type="match status" value="1"/>
</dbReference>
<evidence type="ECO:0000313" key="7">
    <source>
        <dbReference type="EMBL" id="USG61091.1"/>
    </source>
</evidence>
<comment type="subcellular location">
    <subcellularLocation>
        <location evidence="1">Membrane</location>
        <topology evidence="1">Multi-pass membrane protein</topology>
    </subcellularLocation>
</comment>
<dbReference type="PROSITE" id="PS00216">
    <property type="entry name" value="SUGAR_TRANSPORT_1"/>
    <property type="match status" value="1"/>
</dbReference>
<feature type="transmembrane region" description="Helical" evidence="5">
    <location>
        <begin position="150"/>
        <end position="174"/>
    </location>
</feature>
<protein>
    <submittedName>
        <fullName evidence="7">MFS transporter</fullName>
    </submittedName>
</protein>
<dbReference type="Proteomes" id="UP001056291">
    <property type="component" value="Chromosome"/>
</dbReference>
<dbReference type="InterPro" id="IPR020846">
    <property type="entry name" value="MFS_dom"/>
</dbReference>
<dbReference type="InterPro" id="IPR036259">
    <property type="entry name" value="MFS_trans_sf"/>
</dbReference>
<dbReference type="PROSITE" id="PS50850">
    <property type="entry name" value="MFS"/>
    <property type="match status" value="1"/>
</dbReference>
<feature type="domain" description="Major facilitator superfamily (MFS) profile" evidence="6">
    <location>
        <begin position="25"/>
        <end position="403"/>
    </location>
</feature>
<evidence type="ECO:0000259" key="6">
    <source>
        <dbReference type="PROSITE" id="PS50850"/>
    </source>
</evidence>
<feature type="transmembrane region" description="Helical" evidence="5">
    <location>
        <begin position="377"/>
        <end position="400"/>
    </location>
</feature>
<evidence type="ECO:0000256" key="3">
    <source>
        <dbReference type="ARBA" id="ARBA00022989"/>
    </source>
</evidence>
<evidence type="ECO:0000256" key="5">
    <source>
        <dbReference type="SAM" id="Phobius"/>
    </source>
</evidence>
<dbReference type="EMBL" id="CP098747">
    <property type="protein sequence ID" value="USG61091.1"/>
    <property type="molecule type" value="Genomic_DNA"/>
</dbReference>
<evidence type="ECO:0000256" key="2">
    <source>
        <dbReference type="ARBA" id="ARBA00022692"/>
    </source>
</evidence>
<keyword evidence="2 5" id="KW-0812">Transmembrane</keyword>
<dbReference type="PANTHER" id="PTHR43129:SF1">
    <property type="entry name" value="FOSMIDOMYCIN RESISTANCE PROTEIN"/>
    <property type="match status" value="1"/>
</dbReference>
<organism evidence="7 8">
    <name type="scientific">Sneathiella marina</name>
    <dbReference type="NCBI Taxonomy" id="2950108"/>
    <lineage>
        <taxon>Bacteria</taxon>
        <taxon>Pseudomonadati</taxon>
        <taxon>Pseudomonadota</taxon>
        <taxon>Alphaproteobacteria</taxon>
        <taxon>Sneathiellales</taxon>
        <taxon>Sneathiellaceae</taxon>
        <taxon>Sneathiella</taxon>
    </lineage>
</organism>
<gene>
    <name evidence="7" type="ORF">NBZ79_18200</name>
</gene>
<evidence type="ECO:0000313" key="8">
    <source>
        <dbReference type="Proteomes" id="UP001056291"/>
    </source>
</evidence>
<dbReference type="RefSeq" id="WP_251934078.1">
    <property type="nucleotide sequence ID" value="NZ_CP098747.1"/>
</dbReference>
<keyword evidence="8" id="KW-1185">Reference proteome</keyword>
<dbReference type="Gene3D" id="1.20.1250.20">
    <property type="entry name" value="MFS general substrate transporter like domains"/>
    <property type="match status" value="2"/>
</dbReference>
<reference evidence="7" key="1">
    <citation type="submission" date="2022-06" db="EMBL/GenBank/DDBJ databases">
        <title>Sneathiella actinostolidae sp. nov., isolated from a sea anemonein the Western Pacific Ocean.</title>
        <authorList>
            <person name="Wei M.J."/>
        </authorList>
    </citation>
    <scope>NUCLEOTIDE SEQUENCE</scope>
    <source>
        <strain evidence="7">PHK-P5</strain>
    </source>
</reference>
<feature type="transmembrane region" description="Helical" evidence="5">
    <location>
        <begin position="316"/>
        <end position="339"/>
    </location>
</feature>
<dbReference type="InterPro" id="IPR011701">
    <property type="entry name" value="MFS"/>
</dbReference>
<feature type="transmembrane region" description="Helical" evidence="5">
    <location>
        <begin position="113"/>
        <end position="138"/>
    </location>
</feature>
<sequence length="419" mass="44675">MHKYSGQAVRIFEGQFADAMKNRTLTIWLMLGHFANDWPITALWLIVPAVGLSMGLSPVEVGLLFTIGNVGAALAYLPAGILADHVSNRGRLLLVTFWWVSLGYLLASTASGFWSLALLLALAGMGDAAWHPIATAVLTRENKERRAYVLGMHAVGGSMAEVLAPLVAGVLLAYVDWRTVLALSTVPTVIMGICFIWVARTIPRVTKQRVRKHDFIHLLNIWRKGNGLRMVAMICFYNMSLMALFSMIPLYLAARHGLETWIVGLLISGMLIFGALAQPGIGKASDVIGRRNIVVGGNLIAGLACIMLVFQPSLWIMILAMFVAITPLVAIRAAVLAGAVDHSDRSEGATLGLAFVLLDGIGAFGSLLAGAAANISWVYMFGLAAVFSLSAVTLGIFTVFGRAAAPASGTPSPTKADFG</sequence>
<name>A0ABY4W8W8_9PROT</name>
<dbReference type="Pfam" id="PF07690">
    <property type="entry name" value="MFS_1"/>
    <property type="match status" value="1"/>
</dbReference>
<feature type="transmembrane region" description="Helical" evidence="5">
    <location>
        <begin position="231"/>
        <end position="254"/>
    </location>
</feature>
<feature type="transmembrane region" description="Helical" evidence="5">
    <location>
        <begin position="293"/>
        <end position="310"/>
    </location>
</feature>
<evidence type="ECO:0000256" key="1">
    <source>
        <dbReference type="ARBA" id="ARBA00004141"/>
    </source>
</evidence>
<feature type="transmembrane region" description="Helical" evidence="5">
    <location>
        <begin position="351"/>
        <end position="371"/>
    </location>
</feature>
<feature type="transmembrane region" description="Helical" evidence="5">
    <location>
        <begin position="62"/>
        <end position="83"/>
    </location>
</feature>
<feature type="transmembrane region" description="Helical" evidence="5">
    <location>
        <begin position="180"/>
        <end position="199"/>
    </location>
</feature>
<evidence type="ECO:0000256" key="4">
    <source>
        <dbReference type="ARBA" id="ARBA00023136"/>
    </source>
</evidence>
<dbReference type="PANTHER" id="PTHR43129">
    <property type="entry name" value="FOSMIDOMYCIN RESISTANCE PROTEIN"/>
    <property type="match status" value="1"/>
</dbReference>